<dbReference type="Proteomes" id="UP000564885">
    <property type="component" value="Unassembled WGS sequence"/>
</dbReference>
<dbReference type="EMBL" id="JABEPP010000006">
    <property type="protein sequence ID" value="NNM74596.1"/>
    <property type="molecule type" value="Genomic_DNA"/>
</dbReference>
<comment type="caution">
    <text evidence="1">The sequence shown here is derived from an EMBL/GenBank/DDBJ whole genome shotgun (WGS) entry which is preliminary data.</text>
</comment>
<dbReference type="AlphaFoldDB" id="A0A849I441"/>
<evidence type="ECO:0000313" key="2">
    <source>
        <dbReference type="Proteomes" id="UP000564885"/>
    </source>
</evidence>
<proteinExistence type="predicted"/>
<dbReference type="RefSeq" id="WP_171220064.1">
    <property type="nucleotide sequence ID" value="NZ_JABEPP010000006.1"/>
</dbReference>
<keyword evidence="2" id="KW-1185">Reference proteome</keyword>
<reference evidence="1 2" key="1">
    <citation type="submission" date="2020-04" db="EMBL/GenBank/DDBJ databases">
        <title>Enterovirga sp. isolate from soil.</title>
        <authorList>
            <person name="Chea S."/>
            <person name="Kim D.-U."/>
        </authorList>
    </citation>
    <scope>NUCLEOTIDE SEQUENCE [LARGE SCALE GENOMIC DNA]</scope>
    <source>
        <strain evidence="1 2">DB1703</strain>
    </source>
</reference>
<organism evidence="1 2">
    <name type="scientific">Enterovirga aerilata</name>
    <dbReference type="NCBI Taxonomy" id="2730920"/>
    <lineage>
        <taxon>Bacteria</taxon>
        <taxon>Pseudomonadati</taxon>
        <taxon>Pseudomonadota</taxon>
        <taxon>Alphaproteobacteria</taxon>
        <taxon>Hyphomicrobiales</taxon>
        <taxon>Methylobacteriaceae</taxon>
        <taxon>Enterovirga</taxon>
    </lineage>
</organism>
<sequence length="97" mass="10229">MFGMRQSRSCEAAGIGLPVWAGRRLDQVETDELLGRIGSLREEIARVRGQLTRESIPEATLGALASALDHTARLITGGEGCAGRGRGASAVLARRLG</sequence>
<gene>
    <name evidence="1" type="ORF">HJG44_19740</name>
</gene>
<evidence type="ECO:0000313" key="1">
    <source>
        <dbReference type="EMBL" id="NNM74596.1"/>
    </source>
</evidence>
<protein>
    <submittedName>
        <fullName evidence="1">Uncharacterized protein</fullName>
    </submittedName>
</protein>
<accession>A0A849I441</accession>
<name>A0A849I441_9HYPH</name>